<dbReference type="Proteomes" id="UP000563523">
    <property type="component" value="Unassembled WGS sequence"/>
</dbReference>
<gene>
    <name evidence="1" type="ORF">HU830_02715</name>
</gene>
<evidence type="ECO:0000313" key="1">
    <source>
        <dbReference type="EMBL" id="NVY96096.1"/>
    </source>
</evidence>
<sequence>MLQITENDVKKALSISEIMAVVRQAYRDNWKQEIYAGPRGLMNISGQDNVGQWLTANSKK</sequence>
<evidence type="ECO:0000313" key="2">
    <source>
        <dbReference type="Proteomes" id="UP000563523"/>
    </source>
</evidence>
<name>A0A850R9N1_9LACO</name>
<reference evidence="1 2" key="1">
    <citation type="submission" date="2020-06" db="EMBL/GenBank/DDBJ databases">
        <authorList>
            <person name="Kang J."/>
        </authorList>
    </citation>
    <scope>NUCLEOTIDE SEQUENCE [LARGE SCALE GENOMIC DNA]</scope>
    <source>
        <strain evidence="1 2">DCY120</strain>
    </source>
</reference>
<dbReference type="AlphaFoldDB" id="A0A850R9N1"/>
<dbReference type="EMBL" id="JABZEC010000002">
    <property type="protein sequence ID" value="NVY96096.1"/>
    <property type="molecule type" value="Genomic_DNA"/>
</dbReference>
<proteinExistence type="predicted"/>
<accession>A0A850R9N1</accession>
<organism evidence="1 2">
    <name type="scientific">Bombilactobacillus apium</name>
    <dbReference type="NCBI Taxonomy" id="2675299"/>
    <lineage>
        <taxon>Bacteria</taxon>
        <taxon>Bacillati</taxon>
        <taxon>Bacillota</taxon>
        <taxon>Bacilli</taxon>
        <taxon>Lactobacillales</taxon>
        <taxon>Lactobacillaceae</taxon>
        <taxon>Bombilactobacillus</taxon>
    </lineage>
</organism>
<protein>
    <submittedName>
        <fullName evidence="1">Uncharacterized protein</fullName>
    </submittedName>
</protein>
<keyword evidence="2" id="KW-1185">Reference proteome</keyword>
<comment type="caution">
    <text evidence="1">The sequence shown here is derived from an EMBL/GenBank/DDBJ whole genome shotgun (WGS) entry which is preliminary data.</text>
</comment>
<dbReference type="RefSeq" id="WP_176942258.1">
    <property type="nucleotide sequence ID" value="NZ_JABZEC010000002.1"/>
</dbReference>